<dbReference type="PIRSF" id="PIRSF009320">
    <property type="entry name" value="Nuc_binding_HP_1000"/>
    <property type="match status" value="1"/>
</dbReference>
<protein>
    <submittedName>
        <fullName evidence="2">Sporulation initiation inhibitor protein Soj</fullName>
    </submittedName>
</protein>
<evidence type="ECO:0000313" key="2">
    <source>
        <dbReference type="EMBL" id="CAI4030144.1"/>
    </source>
</evidence>
<accession>A0AA86MWE4</accession>
<evidence type="ECO:0000313" key="3">
    <source>
        <dbReference type="Proteomes" id="UP001179121"/>
    </source>
</evidence>
<evidence type="ECO:0000259" key="1">
    <source>
        <dbReference type="Pfam" id="PF13614"/>
    </source>
</evidence>
<sequence>MTRLIAVANQKGGVGKTTTSINLAAYLAINGAPTLLVDMDPQSNATSGLGISPRELTKTIYDCLMRSARASEAIVQTGVSQLSVLPANRDLAGAEVELIQVLSRELVLKRSLDHVLNDYRYVIIDCPPAFGLLTINALAAATSVVVPVQCEYYAMEGLGWLMANVERVRQSLNQQLELEGVLLTMFDIRNTLARQVAEEVRAHFKEKVFKTVIPRNVTLAEAPSYGRPALLYNAGSAGAQAYLEFAKELMSHGEESPR</sequence>
<dbReference type="InterPro" id="IPR025669">
    <property type="entry name" value="AAA_dom"/>
</dbReference>
<dbReference type="InterPro" id="IPR027417">
    <property type="entry name" value="P-loop_NTPase"/>
</dbReference>
<dbReference type="EMBL" id="OX365700">
    <property type="protein sequence ID" value="CAI4030144.1"/>
    <property type="molecule type" value="Genomic_DNA"/>
</dbReference>
<proteinExistence type="predicted"/>
<feature type="domain" description="AAA" evidence="1">
    <location>
        <begin position="3"/>
        <end position="177"/>
    </location>
</feature>
<gene>
    <name evidence="2" type="ORF">DNFV4_00569</name>
</gene>
<name>A0AA86MWE4_9BACT</name>
<dbReference type="PANTHER" id="PTHR13696:SF52">
    <property type="entry name" value="PARA FAMILY PROTEIN CT_582"/>
    <property type="match status" value="1"/>
</dbReference>
<dbReference type="Gene3D" id="3.40.50.300">
    <property type="entry name" value="P-loop containing nucleotide triphosphate hydrolases"/>
    <property type="match status" value="1"/>
</dbReference>
<dbReference type="FunFam" id="3.40.50.300:FF:000285">
    <property type="entry name" value="Sporulation initiation inhibitor Soj"/>
    <property type="match status" value="1"/>
</dbReference>
<reference evidence="2" key="1">
    <citation type="submission" date="2022-10" db="EMBL/GenBank/DDBJ databases">
        <authorList>
            <person name="Koch H."/>
        </authorList>
    </citation>
    <scope>NUCLEOTIDE SEQUENCE</scope>
    <source>
        <strain evidence="2">DNF</strain>
    </source>
</reference>
<dbReference type="InterPro" id="IPR050678">
    <property type="entry name" value="DNA_Partitioning_ATPase"/>
</dbReference>
<dbReference type="CDD" id="cd02042">
    <property type="entry name" value="ParAB_family"/>
    <property type="match status" value="1"/>
</dbReference>
<dbReference type="Proteomes" id="UP001179121">
    <property type="component" value="Chromosome"/>
</dbReference>
<dbReference type="RefSeq" id="WP_289267144.1">
    <property type="nucleotide sequence ID" value="NZ_OX365700.1"/>
</dbReference>
<dbReference type="PANTHER" id="PTHR13696">
    <property type="entry name" value="P-LOOP CONTAINING NUCLEOSIDE TRIPHOSPHATE HYDROLASE"/>
    <property type="match status" value="1"/>
</dbReference>
<dbReference type="Pfam" id="PF13614">
    <property type="entry name" value="AAA_31"/>
    <property type="match status" value="1"/>
</dbReference>
<dbReference type="KEGG" id="nti:DNFV4_00569"/>
<keyword evidence="3" id="KW-1185">Reference proteome</keyword>
<dbReference type="SUPFAM" id="SSF52540">
    <property type="entry name" value="P-loop containing nucleoside triphosphate hydrolases"/>
    <property type="match status" value="1"/>
</dbReference>
<dbReference type="AlphaFoldDB" id="A0AA86MWE4"/>
<organism evidence="2 3">
    <name type="scientific">Nitrospira tepida</name>
    <dbReference type="NCBI Taxonomy" id="2973512"/>
    <lineage>
        <taxon>Bacteria</taxon>
        <taxon>Pseudomonadati</taxon>
        <taxon>Nitrospirota</taxon>
        <taxon>Nitrospiria</taxon>
        <taxon>Nitrospirales</taxon>
        <taxon>Nitrospiraceae</taxon>
        <taxon>Nitrospira</taxon>
    </lineage>
</organism>